<dbReference type="Proteomes" id="UP000712600">
    <property type="component" value="Unassembled WGS sequence"/>
</dbReference>
<evidence type="ECO:0000313" key="3">
    <source>
        <dbReference type="Proteomes" id="UP000712600"/>
    </source>
</evidence>
<dbReference type="PROSITE" id="PS50896">
    <property type="entry name" value="LISH"/>
    <property type="match status" value="1"/>
</dbReference>
<dbReference type="InterPro" id="IPR036322">
    <property type="entry name" value="WD40_repeat_dom_sf"/>
</dbReference>
<reference evidence="2" key="1">
    <citation type="submission" date="2019-12" db="EMBL/GenBank/DDBJ databases">
        <title>Genome sequencing and annotation of Brassica cretica.</title>
        <authorList>
            <person name="Studholme D.J."/>
            <person name="Sarris P."/>
        </authorList>
    </citation>
    <scope>NUCLEOTIDE SEQUENCE</scope>
    <source>
        <strain evidence="2">PFS-109/04</strain>
        <tissue evidence="2">Leaf</tissue>
    </source>
</reference>
<sequence>MGDSTMILDETNRKNLIFLILQFLHEEGYEKSLHLLEQDSGAFFDYSYFSGFITNGKWKDAEDYLSAFTSPDTNTFSRKMFFDLYKWKFSEAPDRSGGSESANIFSNDLRRIPVFKDDGFEDLVELCVWSTKRWLKLTSIDSIQNFCTRLNNVSSLVTQIQFDPYQIELLVVQDKWISRHAAPTLDCLRQWVPDESEAAITSATYSSDGEIICVGFRSESIKILDSMTFLIKCRINLTAFTQPIPSNIRVKVYPAVVAAHPSLPSQISVGLSNGRVIVLQPLGRGGWGEADALEDDRDNSDGLEHCY</sequence>
<dbReference type="InterPro" id="IPR054080">
    <property type="entry name" value="TPR1-like_2nd"/>
</dbReference>
<evidence type="ECO:0000259" key="1">
    <source>
        <dbReference type="Pfam" id="PF21889"/>
    </source>
</evidence>
<accession>A0A8S9P6Q7</accession>
<feature type="domain" description="TPR1-like CTLH-containing" evidence="1">
    <location>
        <begin position="47"/>
        <end position="127"/>
    </location>
</feature>
<organism evidence="2 3">
    <name type="scientific">Brassica cretica</name>
    <name type="common">Mustard</name>
    <dbReference type="NCBI Taxonomy" id="69181"/>
    <lineage>
        <taxon>Eukaryota</taxon>
        <taxon>Viridiplantae</taxon>
        <taxon>Streptophyta</taxon>
        <taxon>Embryophyta</taxon>
        <taxon>Tracheophyta</taxon>
        <taxon>Spermatophyta</taxon>
        <taxon>Magnoliopsida</taxon>
        <taxon>eudicotyledons</taxon>
        <taxon>Gunneridae</taxon>
        <taxon>Pentapetalae</taxon>
        <taxon>rosids</taxon>
        <taxon>malvids</taxon>
        <taxon>Brassicales</taxon>
        <taxon>Brassicaceae</taxon>
        <taxon>Brassiceae</taxon>
        <taxon>Brassica</taxon>
    </lineage>
</organism>
<dbReference type="Pfam" id="PF21889">
    <property type="entry name" value="TPR1-like_2nd"/>
    <property type="match status" value="1"/>
</dbReference>
<gene>
    <name evidence="2" type="ORF">F2Q69_00002477</name>
</gene>
<dbReference type="AlphaFoldDB" id="A0A8S9P6Q7"/>
<dbReference type="InterPro" id="IPR027728">
    <property type="entry name" value="Topless_fam"/>
</dbReference>
<protein>
    <recommendedName>
        <fullName evidence="1">TPR1-like CTLH-containing domain-containing protein</fullName>
    </recommendedName>
</protein>
<dbReference type="EMBL" id="QGKX02001521">
    <property type="protein sequence ID" value="KAF3510555.1"/>
    <property type="molecule type" value="Genomic_DNA"/>
</dbReference>
<comment type="caution">
    <text evidence="2">The sequence shown here is derived from an EMBL/GenBank/DDBJ whole genome shotgun (WGS) entry which is preliminary data.</text>
</comment>
<dbReference type="GO" id="GO:0006355">
    <property type="term" value="P:regulation of DNA-templated transcription"/>
    <property type="evidence" value="ECO:0007669"/>
    <property type="project" value="InterPro"/>
</dbReference>
<evidence type="ECO:0000313" key="2">
    <source>
        <dbReference type="EMBL" id="KAF3510555.1"/>
    </source>
</evidence>
<name>A0A8S9P6Q7_BRACR</name>
<dbReference type="PANTHER" id="PTHR44083">
    <property type="entry name" value="TOPLESS-RELATED PROTEIN 1-RELATED"/>
    <property type="match status" value="1"/>
</dbReference>
<dbReference type="InterPro" id="IPR006594">
    <property type="entry name" value="LisH"/>
</dbReference>
<dbReference type="SUPFAM" id="SSF50978">
    <property type="entry name" value="WD40 repeat-like"/>
    <property type="match status" value="1"/>
</dbReference>
<dbReference type="PANTHER" id="PTHR44083:SF17">
    <property type="entry name" value="TRANSDUCIN FAMILY PROTEIN _ WD-40 REPEAT FAMILY PROTEIN"/>
    <property type="match status" value="1"/>
</dbReference>
<proteinExistence type="predicted"/>
<dbReference type="SMART" id="SM00667">
    <property type="entry name" value="LisH"/>
    <property type="match status" value="1"/>
</dbReference>